<protein>
    <submittedName>
        <fullName evidence="3">Uncharacterized protein</fullName>
    </submittedName>
</protein>
<dbReference type="PATRIC" id="fig|448.7.peg.1360"/>
<evidence type="ECO:0000313" key="4">
    <source>
        <dbReference type="Proteomes" id="UP000054773"/>
    </source>
</evidence>
<keyword evidence="2" id="KW-0812">Transmembrane</keyword>
<proteinExistence type="predicted"/>
<name>A0A0W0TRR9_LEGER</name>
<sequence length="555" mass="61961">MPAANPAIELLKQLIRENPGEALTCLKNTPNLKKRELSALLTEAITRDPLHTNLIEYLMERNNTTPQELFIWLISNNHLAAFKRYQELGYQVNPAFREKRYGYTPQEMALAAGHYRMLSLITGDSLLVSFLKTKFTSLELNTQLWLIRRMQSLGLPVRSEGICHAVAIFGGQALLADGASQFMRRTKLVKSTTYIDLPGIIQQAEIHRANKDNLSQSQQDYLDFTTFSEGVELTQSCDYSEWDKALGQATPSTLRLLKALESVELEQEGGLALIDSQALVDIDLNNAQKFKDFLVALAHNLDSCLNPHKPKQAVFIYCSNFRHAISLGYDIKKKHWYFVDANHKKLMVQAKNIEHLAALFKQAFVNLGGPKQSFKLSLFTTASNRLAVETAITPGWQTQCHPFFTPSREWPIGYYTVSLGVPVLACIAVSLLLKASPAFALACSALMHPILAVMLTMMITLIITSLVAYLVYRLVHKTTGETANPDQSGLNAQDDFDPEEQPSMLPLPDSSPEKKPVTALNKSSILFFKPHTEDPACSLDSHSALFQPVVDAQPR</sequence>
<dbReference type="AlphaFoldDB" id="A0A0W0TRR9"/>
<feature type="region of interest" description="Disordered" evidence="1">
    <location>
        <begin position="482"/>
        <end position="517"/>
    </location>
</feature>
<organism evidence="3 4">
    <name type="scientific">Legionella erythra</name>
    <dbReference type="NCBI Taxonomy" id="448"/>
    <lineage>
        <taxon>Bacteria</taxon>
        <taxon>Pseudomonadati</taxon>
        <taxon>Pseudomonadota</taxon>
        <taxon>Gammaproteobacteria</taxon>
        <taxon>Legionellales</taxon>
        <taxon>Legionellaceae</taxon>
        <taxon>Legionella</taxon>
    </lineage>
</organism>
<feature type="transmembrane region" description="Helical" evidence="2">
    <location>
        <begin position="412"/>
        <end position="433"/>
    </location>
</feature>
<gene>
    <name evidence="3" type="ORF">Lery_1300</name>
</gene>
<evidence type="ECO:0000256" key="2">
    <source>
        <dbReference type="SAM" id="Phobius"/>
    </source>
</evidence>
<comment type="caution">
    <text evidence="3">The sequence shown here is derived from an EMBL/GenBank/DDBJ whole genome shotgun (WGS) entry which is preliminary data.</text>
</comment>
<dbReference type="Proteomes" id="UP000054773">
    <property type="component" value="Unassembled WGS sequence"/>
</dbReference>
<keyword evidence="2" id="KW-1133">Transmembrane helix</keyword>
<dbReference type="EMBL" id="LNYA01000023">
    <property type="protein sequence ID" value="KTC98246.1"/>
    <property type="molecule type" value="Genomic_DNA"/>
</dbReference>
<dbReference type="RefSeq" id="WP_058526439.1">
    <property type="nucleotide sequence ID" value="NZ_CAAAHY010000010.1"/>
</dbReference>
<dbReference type="STRING" id="448.Lery_1300"/>
<keyword evidence="4" id="KW-1185">Reference proteome</keyword>
<evidence type="ECO:0000313" key="3">
    <source>
        <dbReference type="EMBL" id="KTC98246.1"/>
    </source>
</evidence>
<feature type="compositionally biased region" description="Polar residues" evidence="1">
    <location>
        <begin position="482"/>
        <end position="491"/>
    </location>
</feature>
<feature type="transmembrane region" description="Helical" evidence="2">
    <location>
        <begin position="445"/>
        <end position="472"/>
    </location>
</feature>
<evidence type="ECO:0000256" key="1">
    <source>
        <dbReference type="SAM" id="MobiDB-lite"/>
    </source>
</evidence>
<reference evidence="3 4" key="1">
    <citation type="submission" date="2015-11" db="EMBL/GenBank/DDBJ databases">
        <title>Genomic analysis of 38 Legionella species identifies large and diverse effector repertoires.</title>
        <authorList>
            <person name="Burstein D."/>
            <person name="Amaro F."/>
            <person name="Zusman T."/>
            <person name="Lifshitz Z."/>
            <person name="Cohen O."/>
            <person name="Gilbert J.A."/>
            <person name="Pupko T."/>
            <person name="Shuman H.A."/>
            <person name="Segal G."/>
        </authorList>
    </citation>
    <scope>NUCLEOTIDE SEQUENCE [LARGE SCALE GENOMIC DNA]</scope>
    <source>
        <strain evidence="3 4">SE-32A-C8</strain>
    </source>
</reference>
<keyword evidence="2" id="KW-0472">Membrane</keyword>
<accession>A0A0W0TRR9</accession>